<comment type="cofactor">
    <cofactor evidence="1">
        <name>Zn(2+)</name>
        <dbReference type="ChEBI" id="CHEBI:29105"/>
    </cofactor>
</comment>
<evidence type="ECO:0000256" key="1">
    <source>
        <dbReference type="ARBA" id="ARBA00001947"/>
    </source>
</evidence>
<evidence type="ECO:0000259" key="7">
    <source>
        <dbReference type="Pfam" id="PF01551"/>
    </source>
</evidence>
<feature type="domain" description="M23ase beta-sheet core" evidence="7">
    <location>
        <begin position="1"/>
        <end position="62"/>
    </location>
</feature>
<keyword evidence="5" id="KW-0862">Zinc</keyword>
<feature type="non-terminal residue" evidence="8">
    <location>
        <position position="1"/>
    </location>
</feature>
<keyword evidence="3" id="KW-0479">Metal-binding</keyword>
<proteinExistence type="predicted"/>
<dbReference type="GO" id="GO:0004222">
    <property type="term" value="F:metalloendopeptidase activity"/>
    <property type="evidence" value="ECO:0007669"/>
    <property type="project" value="TreeGrafter"/>
</dbReference>
<reference evidence="8" key="1">
    <citation type="journal article" date="2014" name="Front. Microbiol.">
        <title>High frequency of phylogenetically diverse reductive dehalogenase-homologous genes in deep subseafloor sedimentary metagenomes.</title>
        <authorList>
            <person name="Kawai M."/>
            <person name="Futagami T."/>
            <person name="Toyoda A."/>
            <person name="Takaki Y."/>
            <person name="Nishi S."/>
            <person name="Hori S."/>
            <person name="Arai W."/>
            <person name="Tsubouchi T."/>
            <person name="Morono Y."/>
            <person name="Uchiyama I."/>
            <person name="Ito T."/>
            <person name="Fujiyama A."/>
            <person name="Inagaki F."/>
            <person name="Takami H."/>
        </authorList>
    </citation>
    <scope>NUCLEOTIDE SEQUENCE</scope>
    <source>
        <strain evidence="8">Expedition CK06-06</strain>
    </source>
</reference>
<comment type="caution">
    <text evidence="8">The sequence shown here is derived from an EMBL/GenBank/DDBJ whole genome shotgun (WGS) entry which is preliminary data.</text>
</comment>
<dbReference type="PANTHER" id="PTHR21666">
    <property type="entry name" value="PEPTIDASE-RELATED"/>
    <property type="match status" value="1"/>
</dbReference>
<evidence type="ECO:0000256" key="3">
    <source>
        <dbReference type="ARBA" id="ARBA00022723"/>
    </source>
</evidence>
<dbReference type="GO" id="GO:0006508">
    <property type="term" value="P:proteolysis"/>
    <property type="evidence" value="ECO:0007669"/>
    <property type="project" value="UniProtKB-KW"/>
</dbReference>
<dbReference type="Pfam" id="PF01551">
    <property type="entry name" value="Peptidase_M23"/>
    <property type="match status" value="1"/>
</dbReference>
<dbReference type="SUPFAM" id="SSF51261">
    <property type="entry name" value="Duplicated hybrid motif"/>
    <property type="match status" value="1"/>
</dbReference>
<name>X1RZR7_9ZZZZ</name>
<evidence type="ECO:0000313" key="8">
    <source>
        <dbReference type="EMBL" id="GAI68700.1"/>
    </source>
</evidence>
<keyword evidence="6" id="KW-0482">Metalloprotease</keyword>
<dbReference type="CDD" id="cd12797">
    <property type="entry name" value="M23_peptidase"/>
    <property type="match status" value="1"/>
</dbReference>
<organism evidence="8">
    <name type="scientific">marine sediment metagenome</name>
    <dbReference type="NCBI Taxonomy" id="412755"/>
    <lineage>
        <taxon>unclassified sequences</taxon>
        <taxon>metagenomes</taxon>
        <taxon>ecological metagenomes</taxon>
    </lineage>
</organism>
<dbReference type="InterPro" id="IPR050570">
    <property type="entry name" value="Cell_wall_metabolism_enzyme"/>
</dbReference>
<protein>
    <recommendedName>
        <fullName evidence="7">M23ase beta-sheet core domain-containing protein</fullName>
    </recommendedName>
</protein>
<evidence type="ECO:0000256" key="2">
    <source>
        <dbReference type="ARBA" id="ARBA00022670"/>
    </source>
</evidence>
<keyword evidence="4" id="KW-0378">Hydrolase</keyword>
<dbReference type="GO" id="GO:0046872">
    <property type="term" value="F:metal ion binding"/>
    <property type="evidence" value="ECO:0007669"/>
    <property type="project" value="UniProtKB-KW"/>
</dbReference>
<dbReference type="PANTHER" id="PTHR21666:SF288">
    <property type="entry name" value="CELL DIVISION PROTEIN YTFB"/>
    <property type="match status" value="1"/>
</dbReference>
<evidence type="ECO:0000256" key="5">
    <source>
        <dbReference type="ARBA" id="ARBA00022833"/>
    </source>
</evidence>
<evidence type="ECO:0000256" key="6">
    <source>
        <dbReference type="ARBA" id="ARBA00023049"/>
    </source>
</evidence>
<dbReference type="InterPro" id="IPR011055">
    <property type="entry name" value="Dup_hybrid_motif"/>
</dbReference>
<accession>X1RZR7</accession>
<sequence>IRIRHNHIYETGYGHLRRFAKGLRKGSRVRQGDVIGYVGSSGLSTGPHLDFSVSKRGRFINPLRIKSPPASILGRKDMEMFKELVLQMEEVWQRYQTS</sequence>
<dbReference type="Gene3D" id="2.70.70.10">
    <property type="entry name" value="Glucose Permease (Domain IIA)"/>
    <property type="match status" value="1"/>
</dbReference>
<keyword evidence="2" id="KW-0645">Protease</keyword>
<dbReference type="InterPro" id="IPR016047">
    <property type="entry name" value="M23ase_b-sheet_dom"/>
</dbReference>
<dbReference type="AlphaFoldDB" id="X1RZR7"/>
<gene>
    <name evidence="8" type="ORF">S12H4_09011</name>
</gene>
<evidence type="ECO:0000256" key="4">
    <source>
        <dbReference type="ARBA" id="ARBA00022801"/>
    </source>
</evidence>
<dbReference type="EMBL" id="BARW01003575">
    <property type="protein sequence ID" value="GAI68700.1"/>
    <property type="molecule type" value="Genomic_DNA"/>
</dbReference>